<dbReference type="InterPro" id="IPR036388">
    <property type="entry name" value="WH-like_DNA-bd_sf"/>
</dbReference>
<dbReference type="InterPro" id="IPR001867">
    <property type="entry name" value="OmpR/PhoB-type_DNA-bd"/>
</dbReference>
<dbReference type="Proteomes" id="UP000214720">
    <property type="component" value="Unassembled WGS sequence"/>
</dbReference>
<dbReference type="Pfam" id="PF25872">
    <property type="entry name" value="HTH_77"/>
    <property type="match status" value="1"/>
</dbReference>
<evidence type="ECO:0000256" key="2">
    <source>
        <dbReference type="PROSITE-ProRule" id="PRU01091"/>
    </source>
</evidence>
<sequence length="499" mass="53955">MIEIGNFQIDLEMRTLLQNGEEVHVGSRAFDILAVVAAAAGRLVTKDEMMNAVWPDTIVEENNVQVHLSALRKILGPDRDLILTVPGRGYQLLQRQKRVTSRETASQAAGGRRLPPSKSRLLGRDCAVKLISSMLTHTHVLTLVGAGGIGKTTLAIEAARHCSADFAEAVCLVELATLTTPEDVLGAIVEGCGLTLPGPQADVAQVVAALGRHRMLLVLDNAEHVIAAVAHILDALVVGNDMLRVLVTSREPLRIMPETIFRVDPLGVPPAGCTNEEILKCSAVNLFLLRANSLQGEIGVDSAEIRLVGEICRRLGGIPLAIELAAARVVALGVEGVHRRLDDRMAILAGGYRTALPRHQTLRATFDWSFAILDAKTQSLFRRLAIFGSSFTFEVMCAVMCDDEFSVASAISGITELVAKSLVNVEFEGPVAKYRLSESTRAYAFEKLQAEGELQTMTSRNARYLSSLFQPQAGGDLNEELGNRLDVKQTLDDARIAIS</sequence>
<dbReference type="InterPro" id="IPR027417">
    <property type="entry name" value="P-loop_NTPase"/>
</dbReference>
<dbReference type="PANTHER" id="PTHR47691">
    <property type="entry name" value="REGULATOR-RELATED"/>
    <property type="match status" value="1"/>
</dbReference>
<evidence type="ECO:0000313" key="5">
    <source>
        <dbReference type="Proteomes" id="UP000214720"/>
    </source>
</evidence>
<dbReference type="SUPFAM" id="SSF52540">
    <property type="entry name" value="P-loop containing nucleoside triphosphate hydrolases"/>
    <property type="match status" value="1"/>
</dbReference>
<gene>
    <name evidence="4" type="ORF">BSU04_01835</name>
</gene>
<evidence type="ECO:0000259" key="3">
    <source>
        <dbReference type="PROSITE" id="PS51755"/>
    </source>
</evidence>
<dbReference type="PRINTS" id="PR00364">
    <property type="entry name" value="DISEASERSIST"/>
</dbReference>
<dbReference type="GO" id="GO:0006355">
    <property type="term" value="P:regulation of DNA-templated transcription"/>
    <property type="evidence" value="ECO:0007669"/>
    <property type="project" value="InterPro"/>
</dbReference>
<evidence type="ECO:0000313" key="4">
    <source>
        <dbReference type="EMBL" id="OXC80415.1"/>
    </source>
</evidence>
<dbReference type="Pfam" id="PF00486">
    <property type="entry name" value="Trans_reg_C"/>
    <property type="match status" value="1"/>
</dbReference>
<dbReference type="PANTHER" id="PTHR47691:SF3">
    <property type="entry name" value="HTH-TYPE TRANSCRIPTIONAL REGULATOR RV0890C-RELATED"/>
    <property type="match status" value="1"/>
</dbReference>
<keyword evidence="1 2" id="KW-0238">DNA-binding</keyword>
<dbReference type="GO" id="GO:0000160">
    <property type="term" value="P:phosphorelay signal transduction system"/>
    <property type="evidence" value="ECO:0007669"/>
    <property type="project" value="InterPro"/>
</dbReference>
<feature type="domain" description="OmpR/PhoB-type" evidence="3">
    <location>
        <begin position="1"/>
        <end position="94"/>
    </location>
</feature>
<dbReference type="SUPFAM" id="SSF46894">
    <property type="entry name" value="C-terminal effector domain of the bipartite response regulators"/>
    <property type="match status" value="1"/>
</dbReference>
<protein>
    <submittedName>
        <fullName evidence="4">Signal transduction response regulator</fullName>
    </submittedName>
</protein>
<accession>A0A226XA87</accession>
<dbReference type="PROSITE" id="PS51755">
    <property type="entry name" value="OMPR_PHOB"/>
    <property type="match status" value="1"/>
</dbReference>
<organism evidence="4 5">
    <name type="scientific">Caballeronia sordidicola</name>
    <name type="common">Burkholderia sordidicola</name>
    <dbReference type="NCBI Taxonomy" id="196367"/>
    <lineage>
        <taxon>Bacteria</taxon>
        <taxon>Pseudomonadati</taxon>
        <taxon>Pseudomonadota</taxon>
        <taxon>Betaproteobacteria</taxon>
        <taxon>Burkholderiales</taxon>
        <taxon>Burkholderiaceae</taxon>
        <taxon>Caballeronia</taxon>
    </lineage>
</organism>
<dbReference type="Gene3D" id="1.10.10.10">
    <property type="entry name" value="Winged helix-like DNA-binding domain superfamily/Winged helix DNA-binding domain"/>
    <property type="match status" value="1"/>
</dbReference>
<reference evidence="5" key="1">
    <citation type="submission" date="2017-01" db="EMBL/GenBank/DDBJ databases">
        <title>Genome Analysis of Deinococcus marmoris KOPRI26562.</title>
        <authorList>
            <person name="Kim J.H."/>
            <person name="Oh H.-M."/>
        </authorList>
    </citation>
    <scope>NUCLEOTIDE SEQUENCE [LARGE SCALE GENOMIC DNA]</scope>
    <source>
        <strain evidence="5">PAMC 26633</strain>
    </source>
</reference>
<evidence type="ECO:0000256" key="1">
    <source>
        <dbReference type="ARBA" id="ARBA00023125"/>
    </source>
</evidence>
<dbReference type="CDD" id="cd00383">
    <property type="entry name" value="trans_reg_C"/>
    <property type="match status" value="1"/>
</dbReference>
<proteinExistence type="predicted"/>
<name>A0A226XA87_CABSO</name>
<dbReference type="Pfam" id="PF13401">
    <property type="entry name" value="AAA_22"/>
    <property type="match status" value="1"/>
</dbReference>
<comment type="caution">
    <text evidence="4">The sequence shown here is derived from an EMBL/GenBank/DDBJ whole genome shotgun (WGS) entry which is preliminary data.</text>
</comment>
<dbReference type="GO" id="GO:0003677">
    <property type="term" value="F:DNA binding"/>
    <property type="evidence" value="ECO:0007669"/>
    <property type="project" value="UniProtKB-UniRule"/>
</dbReference>
<dbReference type="InterPro" id="IPR049945">
    <property type="entry name" value="AAA_22"/>
</dbReference>
<feature type="DNA-binding region" description="OmpR/PhoB-type" evidence="2">
    <location>
        <begin position="1"/>
        <end position="94"/>
    </location>
</feature>
<dbReference type="EMBL" id="MTHB01000017">
    <property type="protein sequence ID" value="OXC80415.1"/>
    <property type="molecule type" value="Genomic_DNA"/>
</dbReference>
<dbReference type="AlphaFoldDB" id="A0A226XA87"/>
<dbReference type="SMART" id="SM00862">
    <property type="entry name" value="Trans_reg_C"/>
    <property type="match status" value="1"/>
</dbReference>
<dbReference type="InterPro" id="IPR016032">
    <property type="entry name" value="Sig_transdc_resp-reg_C-effctor"/>
</dbReference>
<dbReference type="GO" id="GO:0016887">
    <property type="term" value="F:ATP hydrolysis activity"/>
    <property type="evidence" value="ECO:0007669"/>
    <property type="project" value="InterPro"/>
</dbReference>
<dbReference type="InterPro" id="IPR058852">
    <property type="entry name" value="HTH_77"/>
</dbReference>
<dbReference type="Gene3D" id="3.40.50.300">
    <property type="entry name" value="P-loop containing nucleotide triphosphate hydrolases"/>
    <property type="match status" value="1"/>
</dbReference>